<feature type="region of interest" description="Disordered" evidence="1">
    <location>
        <begin position="122"/>
        <end position="158"/>
    </location>
</feature>
<reference evidence="3 4" key="1">
    <citation type="journal article" date="2014" name="Nature">
        <title>An environmental bacterial taxon with a large and distinct metabolic repertoire.</title>
        <authorList>
            <person name="Wilson M.C."/>
            <person name="Mori T."/>
            <person name="Ruckert C."/>
            <person name="Uria A.R."/>
            <person name="Helf M.J."/>
            <person name="Takada K."/>
            <person name="Gernert C."/>
            <person name="Steffens U.A."/>
            <person name="Heycke N."/>
            <person name="Schmitt S."/>
            <person name="Rinke C."/>
            <person name="Helfrich E.J."/>
            <person name="Brachmann A.O."/>
            <person name="Gurgui C."/>
            <person name="Wakimoto T."/>
            <person name="Kracht M."/>
            <person name="Crusemann M."/>
            <person name="Hentschel U."/>
            <person name="Abe I."/>
            <person name="Matsunaga S."/>
            <person name="Kalinowski J."/>
            <person name="Takeyama H."/>
            <person name="Piel J."/>
        </authorList>
    </citation>
    <scope>NUCLEOTIDE SEQUENCE [LARGE SCALE GENOMIC DNA]</scope>
    <source>
        <strain evidence="4">TSY1</strain>
    </source>
</reference>
<dbReference type="SUPFAM" id="SSF56436">
    <property type="entry name" value="C-type lectin-like"/>
    <property type="match status" value="1"/>
</dbReference>
<dbReference type="HOGENOM" id="CLU_053138_0_0_7"/>
<evidence type="ECO:0000256" key="1">
    <source>
        <dbReference type="SAM" id="MobiDB-lite"/>
    </source>
</evidence>
<feature type="region of interest" description="Disordered" evidence="1">
    <location>
        <begin position="81"/>
        <end position="105"/>
    </location>
</feature>
<name>W4LPV4_ENTF1</name>
<keyword evidence="4" id="KW-1185">Reference proteome</keyword>
<dbReference type="AlphaFoldDB" id="W4LPV4"/>
<dbReference type="Proteomes" id="UP000019141">
    <property type="component" value="Unassembled WGS sequence"/>
</dbReference>
<sequence length="230" mass="23911">MIRKGAVAILATLAVAILGLAPGAQAQQAEMTFFITSAGPGDGANLGGLEGADAHCAKLAKAAGSSLTNWRAYLSKAPKIDRSGGGRPKVIPGANARDRIGSGPWHNAKGMQIAKDVDDLHSSNNKIDKANGLDENGMPVNGRGEKPNRHDILTGTDPNGLYSTAGGDTTCGNWTKNGEGSAIVGHHDRVGLSQDWHMLSWNSAHGSRGCSQDNLRSTGGDGLFYCFHAQ</sequence>
<feature type="signal peptide" evidence="2">
    <location>
        <begin position="1"/>
        <end position="26"/>
    </location>
</feature>
<dbReference type="EMBL" id="AZHW01000387">
    <property type="protein sequence ID" value="ETW99987.1"/>
    <property type="molecule type" value="Genomic_DNA"/>
</dbReference>
<evidence type="ECO:0000313" key="3">
    <source>
        <dbReference type="EMBL" id="ETW99987.1"/>
    </source>
</evidence>
<feature type="chain" id="PRO_5004844858" evidence="2">
    <location>
        <begin position="27"/>
        <end position="230"/>
    </location>
</feature>
<dbReference type="GO" id="GO:0030246">
    <property type="term" value="F:carbohydrate binding"/>
    <property type="evidence" value="ECO:0007669"/>
    <property type="project" value="UniProtKB-KW"/>
</dbReference>
<protein>
    <submittedName>
        <fullName evidence="3">C-type lectin-like</fullName>
    </submittedName>
</protein>
<gene>
    <name evidence="3" type="ORF">ETSY1_12975</name>
</gene>
<comment type="caution">
    <text evidence="3">The sequence shown here is derived from an EMBL/GenBank/DDBJ whole genome shotgun (WGS) entry which is preliminary data.</text>
</comment>
<evidence type="ECO:0000256" key="2">
    <source>
        <dbReference type="SAM" id="SignalP"/>
    </source>
</evidence>
<feature type="compositionally biased region" description="Basic and acidic residues" evidence="1">
    <location>
        <begin position="143"/>
        <end position="152"/>
    </location>
</feature>
<dbReference type="PATRIC" id="fig|1429438.4.peg.2599"/>
<feature type="compositionally biased region" description="Basic and acidic residues" evidence="1">
    <location>
        <begin position="122"/>
        <end position="132"/>
    </location>
</feature>
<organism evidence="3 4">
    <name type="scientific">Entotheonella factor</name>
    <dbReference type="NCBI Taxonomy" id="1429438"/>
    <lineage>
        <taxon>Bacteria</taxon>
        <taxon>Pseudomonadati</taxon>
        <taxon>Nitrospinota/Tectimicrobiota group</taxon>
        <taxon>Candidatus Tectimicrobiota</taxon>
        <taxon>Candidatus Entotheonellia</taxon>
        <taxon>Candidatus Entotheonellales</taxon>
        <taxon>Candidatus Entotheonellaceae</taxon>
        <taxon>Candidatus Entotheonella</taxon>
    </lineage>
</organism>
<keyword evidence="2" id="KW-0732">Signal</keyword>
<proteinExistence type="predicted"/>
<dbReference type="InterPro" id="IPR016186">
    <property type="entry name" value="C-type_lectin-like/link_sf"/>
</dbReference>
<evidence type="ECO:0000313" key="4">
    <source>
        <dbReference type="Proteomes" id="UP000019141"/>
    </source>
</evidence>
<dbReference type="Gene3D" id="3.10.100.10">
    <property type="entry name" value="Mannose-Binding Protein A, subunit A"/>
    <property type="match status" value="1"/>
</dbReference>
<accession>W4LPV4</accession>
<dbReference type="InterPro" id="IPR016187">
    <property type="entry name" value="CTDL_fold"/>
</dbReference>